<evidence type="ECO:0000256" key="5">
    <source>
        <dbReference type="SAM" id="MobiDB-lite"/>
    </source>
</evidence>
<dbReference type="InterPro" id="IPR037066">
    <property type="entry name" value="Plug_dom_sf"/>
</dbReference>
<dbReference type="InterPro" id="IPR010104">
    <property type="entry name" value="TonB_rcpt_bac"/>
</dbReference>
<name>A0ABP9EC51_9GAMM</name>
<accession>A0ABP9EC51</accession>
<reference evidence="10" key="1">
    <citation type="journal article" date="2019" name="Int. J. Syst. Evol. Microbiol.">
        <title>The Global Catalogue of Microorganisms (GCM) 10K type strain sequencing project: providing services to taxonomists for standard genome sequencing and annotation.</title>
        <authorList>
            <consortium name="The Broad Institute Genomics Platform"/>
            <consortium name="The Broad Institute Genome Sequencing Center for Infectious Disease"/>
            <person name="Wu L."/>
            <person name="Ma J."/>
        </authorList>
    </citation>
    <scope>NUCLEOTIDE SEQUENCE [LARGE SCALE GENOMIC DNA]</scope>
    <source>
        <strain evidence="10">JCM 18401</strain>
    </source>
</reference>
<comment type="caution">
    <text evidence="9">The sequence shown here is derived from an EMBL/GenBank/DDBJ whole genome shotgun (WGS) entry which is preliminary data.</text>
</comment>
<gene>
    <name evidence="9" type="ORF">GCM10023333_01980</name>
</gene>
<evidence type="ECO:0000256" key="6">
    <source>
        <dbReference type="SAM" id="SignalP"/>
    </source>
</evidence>
<dbReference type="Gene3D" id="2.170.130.10">
    <property type="entry name" value="TonB-dependent receptor, plug domain"/>
    <property type="match status" value="1"/>
</dbReference>
<keyword evidence="4" id="KW-0798">TonB box</keyword>
<comment type="subcellular location">
    <subcellularLocation>
        <location evidence="1 4">Cell outer membrane</location>
    </subcellularLocation>
</comment>
<dbReference type="InterPro" id="IPR036942">
    <property type="entry name" value="Beta-barrel_TonB_sf"/>
</dbReference>
<comment type="similarity">
    <text evidence="4">Belongs to the TonB-dependent receptor family.</text>
</comment>
<dbReference type="Pfam" id="PF00593">
    <property type="entry name" value="TonB_dep_Rec_b-barrel"/>
    <property type="match status" value="1"/>
</dbReference>
<dbReference type="EMBL" id="BAABJZ010000003">
    <property type="protein sequence ID" value="GAA4872759.1"/>
    <property type="molecule type" value="Genomic_DNA"/>
</dbReference>
<dbReference type="PANTHER" id="PTHR40980">
    <property type="entry name" value="PLUG DOMAIN-CONTAINING PROTEIN"/>
    <property type="match status" value="1"/>
</dbReference>
<dbReference type="Pfam" id="PF07715">
    <property type="entry name" value="Plug"/>
    <property type="match status" value="1"/>
</dbReference>
<keyword evidence="3" id="KW-0998">Cell outer membrane</keyword>
<keyword evidence="10" id="KW-1185">Reference proteome</keyword>
<feature type="chain" id="PRO_5045275029" evidence="6">
    <location>
        <begin position="33"/>
        <end position="921"/>
    </location>
</feature>
<feature type="domain" description="TonB-dependent receptor plug" evidence="8">
    <location>
        <begin position="65"/>
        <end position="170"/>
    </location>
</feature>
<evidence type="ECO:0000256" key="4">
    <source>
        <dbReference type="RuleBase" id="RU003357"/>
    </source>
</evidence>
<dbReference type="InterPro" id="IPR012910">
    <property type="entry name" value="Plug_dom"/>
</dbReference>
<evidence type="ECO:0000259" key="7">
    <source>
        <dbReference type="Pfam" id="PF00593"/>
    </source>
</evidence>
<feature type="domain" description="TonB-dependent receptor-like beta-barrel" evidence="7">
    <location>
        <begin position="406"/>
        <end position="889"/>
    </location>
</feature>
<evidence type="ECO:0000256" key="3">
    <source>
        <dbReference type="ARBA" id="ARBA00023237"/>
    </source>
</evidence>
<proteinExistence type="inferred from homology"/>
<evidence type="ECO:0000313" key="9">
    <source>
        <dbReference type="EMBL" id="GAA4872759.1"/>
    </source>
</evidence>
<feature type="signal peptide" evidence="6">
    <location>
        <begin position="1"/>
        <end position="32"/>
    </location>
</feature>
<keyword evidence="9" id="KW-0675">Receptor</keyword>
<keyword evidence="2 4" id="KW-0472">Membrane</keyword>
<keyword evidence="6" id="KW-0732">Signal</keyword>
<feature type="region of interest" description="Disordered" evidence="5">
    <location>
        <begin position="686"/>
        <end position="706"/>
    </location>
</feature>
<sequence length="921" mass="102672">MTLEEIEMMAVKTLKLTPVAAFLALTFTGAHAMAEDGMNEVDGDVEVIRVSGTRASLSEAMNEKRFSDAQVDVIAAEDIGVMPDPDIGDSLERVAGVQVQRSENGEAREVNVRGLPGYFTKTLYNGRSISTPLNSNRNFSYQIMPSAFISQVSVQKSSAADLNEGGISGTVDMRSHRAFMANDRVVRAVAKTTYDGNTGEFGPDLSFIFSDKFADDTIGIAFGANYLKEDNHTQIQNGNQYGSKWWNDPEDSDAERLYGTSQLRYELNNSERERAAVFANIEWRPTDNLSLFAESFYTDYQSAENRQRFAFNTGTQTQLKDYEEVMVDGNRYVTQMTLDGVNSFVEASPISRDADVMVNTFEAQYELGDWQIKGAYSMVRSDMLWNASGLKSDLVSSMDNVTFYGTGRSPWGTDYGNLDEIGLDLTNPSSYGAMYLDSSNFGTTQESNSDTVALDATRFTDITLGDHAVITKMSFGASYAMEEMKERSYDVNLDESQFAEMVEALGLNTPGFVHARPANGDWFDGANGTAFGPRNWITPDVDGLFAQTNFAAVRAFAEAEQARCDANVDCTNKSFAAYEDNLFEDTLAAYFRADFEIGYNLTGNIGLRYVRTEQITEKMDVDWTQGLYVTGSNNNGPTYDFVAEREFHTATQTDHQFLPSLNLKYDMRDDMDFRFGVSRTMARPNKNDLVGSTRVSTPDGEPTINTTEATLDPFIANNVDMTWSWFYNEDSMVSAAYFYKNLETFVRMVERYEEVSVEGQDDPIEVLVRSRSNEEGLDLHGLELAYQTAFSNLPGLLSNTGLQANYTFIHNSEPELLAAASEHNANVTLYYSTRALDLRLSHNYRAGYLQNAADGLIPATYYDDQNRTTLAASYRPVRGLRLTASVSNLFDNDSHIYTDGGITRAFNDAGRKFNMGMVYSF</sequence>
<dbReference type="Gene3D" id="2.40.170.20">
    <property type="entry name" value="TonB-dependent receptor, beta-barrel domain"/>
    <property type="match status" value="1"/>
</dbReference>
<organism evidence="9 10">
    <name type="scientific">Ferrimonas pelagia</name>
    <dbReference type="NCBI Taxonomy" id="1177826"/>
    <lineage>
        <taxon>Bacteria</taxon>
        <taxon>Pseudomonadati</taxon>
        <taxon>Pseudomonadota</taxon>
        <taxon>Gammaproteobacteria</taxon>
        <taxon>Alteromonadales</taxon>
        <taxon>Ferrimonadaceae</taxon>
        <taxon>Ferrimonas</taxon>
    </lineage>
</organism>
<evidence type="ECO:0000256" key="1">
    <source>
        <dbReference type="ARBA" id="ARBA00004442"/>
    </source>
</evidence>
<dbReference type="Proteomes" id="UP001499988">
    <property type="component" value="Unassembled WGS sequence"/>
</dbReference>
<dbReference type="InterPro" id="IPR000531">
    <property type="entry name" value="Beta-barrel_TonB"/>
</dbReference>
<evidence type="ECO:0000313" key="10">
    <source>
        <dbReference type="Proteomes" id="UP001499988"/>
    </source>
</evidence>
<dbReference type="PANTHER" id="PTHR40980:SF4">
    <property type="entry name" value="TONB-DEPENDENT RECEPTOR-LIKE BETA-BARREL DOMAIN-CONTAINING PROTEIN"/>
    <property type="match status" value="1"/>
</dbReference>
<evidence type="ECO:0000256" key="2">
    <source>
        <dbReference type="ARBA" id="ARBA00023136"/>
    </source>
</evidence>
<dbReference type="NCBIfam" id="TIGR01782">
    <property type="entry name" value="TonB-Xanth-Caul"/>
    <property type="match status" value="1"/>
</dbReference>
<dbReference type="SUPFAM" id="SSF56935">
    <property type="entry name" value="Porins"/>
    <property type="match status" value="1"/>
</dbReference>
<protein>
    <submittedName>
        <fullName evidence="9">TonB-dependent receptor</fullName>
    </submittedName>
</protein>
<evidence type="ECO:0000259" key="8">
    <source>
        <dbReference type="Pfam" id="PF07715"/>
    </source>
</evidence>